<dbReference type="PANTHER" id="PTHR39339">
    <property type="entry name" value="SLR1444 PROTEIN"/>
    <property type="match status" value="1"/>
</dbReference>
<comment type="caution">
    <text evidence="2">The sequence shown here is derived from an EMBL/GenBank/DDBJ whole genome shotgun (WGS) entry which is preliminary data.</text>
</comment>
<dbReference type="SMART" id="SM00880">
    <property type="entry name" value="CHAD"/>
    <property type="match status" value="1"/>
</dbReference>
<evidence type="ECO:0000313" key="3">
    <source>
        <dbReference type="Proteomes" id="UP000242181"/>
    </source>
</evidence>
<accession>A0A2P7R469</accession>
<name>A0A2P7R469_9GAMM</name>
<dbReference type="Proteomes" id="UP000242181">
    <property type="component" value="Unassembled WGS sequence"/>
</dbReference>
<evidence type="ECO:0000259" key="1">
    <source>
        <dbReference type="PROSITE" id="PS51708"/>
    </source>
</evidence>
<keyword evidence="3" id="KW-1185">Reference proteome</keyword>
<evidence type="ECO:0000313" key="2">
    <source>
        <dbReference type="EMBL" id="PSJ45014.1"/>
    </source>
</evidence>
<sequence>MAFELCPAQPLDLALREAARELLERSARSLAREPAAKAVHDSRKNLKKLRALLRLIAGPLGHRFRRDDRGLRDIARALAPLRDLEVQRRLLGQLSARHPALAGASQDLAATLPAPPGADRILRHCALALLDARERVARWPRLAPRFRTLVGGLSAVGLQAGEMPAAAGQDGEAWHQWRKAVKYHGYQLRFLRPLGGDGLATRLRRLGELGECLGEEHDLDLLAGLFLARMPGPAGAVLPALREPQRVLRQRALALGAELFDPATDWMAELRAGWRRGRT</sequence>
<dbReference type="InterPro" id="IPR007899">
    <property type="entry name" value="CHAD_dom"/>
</dbReference>
<gene>
    <name evidence="2" type="ORF">C7I36_05990</name>
</gene>
<dbReference type="OrthoDB" id="9810907at2"/>
<dbReference type="AlphaFoldDB" id="A0A2P7R469"/>
<reference evidence="2 3" key="1">
    <citation type="submission" date="2018-03" db="EMBL/GenBank/DDBJ databases">
        <title>The draft genome of Zobellella taiwanensis JCM 13381.</title>
        <authorList>
            <person name="Liu L."/>
            <person name="Li L."/>
            <person name="Wang T."/>
            <person name="Zhang X."/>
            <person name="Liang L."/>
        </authorList>
    </citation>
    <scope>NUCLEOTIDE SEQUENCE [LARGE SCALE GENOMIC DNA]</scope>
    <source>
        <strain evidence="2 3">JCM 13381</strain>
    </source>
</reference>
<dbReference type="Pfam" id="PF05235">
    <property type="entry name" value="CHAD"/>
    <property type="match status" value="1"/>
</dbReference>
<organism evidence="2 3">
    <name type="scientific">Zobellella taiwanensis</name>
    <dbReference type="NCBI Taxonomy" id="347535"/>
    <lineage>
        <taxon>Bacteria</taxon>
        <taxon>Pseudomonadati</taxon>
        <taxon>Pseudomonadota</taxon>
        <taxon>Gammaproteobacteria</taxon>
        <taxon>Aeromonadales</taxon>
        <taxon>Aeromonadaceae</taxon>
        <taxon>Zobellella</taxon>
    </lineage>
</organism>
<dbReference type="PROSITE" id="PS51708">
    <property type="entry name" value="CHAD"/>
    <property type="match status" value="1"/>
</dbReference>
<feature type="domain" description="CHAD" evidence="1">
    <location>
        <begin position="4"/>
        <end position="271"/>
    </location>
</feature>
<dbReference type="PANTHER" id="PTHR39339:SF1">
    <property type="entry name" value="CHAD DOMAIN-CONTAINING PROTEIN"/>
    <property type="match status" value="1"/>
</dbReference>
<dbReference type="InterPro" id="IPR038186">
    <property type="entry name" value="CHAD_dom_sf"/>
</dbReference>
<proteinExistence type="predicted"/>
<dbReference type="Gene3D" id="1.40.20.10">
    <property type="entry name" value="CHAD domain"/>
    <property type="match status" value="1"/>
</dbReference>
<protein>
    <recommendedName>
        <fullName evidence="1">CHAD domain-containing protein</fullName>
    </recommendedName>
</protein>
<dbReference type="RefSeq" id="WP_106452811.1">
    <property type="nucleotide sequence ID" value="NZ_PXYH01000006.1"/>
</dbReference>
<dbReference type="EMBL" id="PXYH01000006">
    <property type="protein sequence ID" value="PSJ45014.1"/>
    <property type="molecule type" value="Genomic_DNA"/>
</dbReference>